<comment type="caution">
    <text evidence="2">The sequence shown here is derived from an EMBL/GenBank/DDBJ whole genome shotgun (WGS) entry which is preliminary data.</text>
</comment>
<evidence type="ECO:0000313" key="2">
    <source>
        <dbReference type="EMBL" id="CAG8565912.1"/>
    </source>
</evidence>
<feature type="transmembrane region" description="Helical" evidence="1">
    <location>
        <begin position="20"/>
        <end position="37"/>
    </location>
</feature>
<reference evidence="2" key="1">
    <citation type="submission" date="2021-06" db="EMBL/GenBank/DDBJ databases">
        <authorList>
            <person name="Kallberg Y."/>
            <person name="Tangrot J."/>
            <person name="Rosling A."/>
        </authorList>
    </citation>
    <scope>NUCLEOTIDE SEQUENCE</scope>
    <source>
        <strain evidence="2">MA453B</strain>
    </source>
</reference>
<proteinExistence type="predicted"/>
<sequence>MLPSPFPDLVPSTKDFLRPLFSVFIFGLLLPVSFRFLRSFLTDVAENSEVQCHWALRSYKLAWNPFLASGNFLNLEFFRNVTIM</sequence>
<keyword evidence="1" id="KW-1133">Transmembrane helix</keyword>
<gene>
    <name evidence="2" type="ORF">DERYTH_LOCUS5964</name>
</gene>
<keyword evidence="1" id="KW-0812">Transmembrane</keyword>
<evidence type="ECO:0000313" key="3">
    <source>
        <dbReference type="Proteomes" id="UP000789405"/>
    </source>
</evidence>
<organism evidence="2 3">
    <name type="scientific">Dentiscutata erythropus</name>
    <dbReference type="NCBI Taxonomy" id="1348616"/>
    <lineage>
        <taxon>Eukaryota</taxon>
        <taxon>Fungi</taxon>
        <taxon>Fungi incertae sedis</taxon>
        <taxon>Mucoromycota</taxon>
        <taxon>Glomeromycotina</taxon>
        <taxon>Glomeromycetes</taxon>
        <taxon>Diversisporales</taxon>
        <taxon>Gigasporaceae</taxon>
        <taxon>Dentiscutata</taxon>
    </lineage>
</organism>
<keyword evidence="1" id="KW-0472">Membrane</keyword>
<dbReference type="AlphaFoldDB" id="A0A9N9BJB2"/>
<dbReference type="Proteomes" id="UP000789405">
    <property type="component" value="Unassembled WGS sequence"/>
</dbReference>
<name>A0A9N9BJB2_9GLOM</name>
<keyword evidence="3" id="KW-1185">Reference proteome</keyword>
<accession>A0A9N9BJB2</accession>
<dbReference type="EMBL" id="CAJVPY010002595">
    <property type="protein sequence ID" value="CAG8565912.1"/>
    <property type="molecule type" value="Genomic_DNA"/>
</dbReference>
<evidence type="ECO:0000256" key="1">
    <source>
        <dbReference type="SAM" id="Phobius"/>
    </source>
</evidence>
<protein>
    <submittedName>
        <fullName evidence="2">10286_t:CDS:1</fullName>
    </submittedName>
</protein>